<keyword evidence="3" id="KW-1185">Reference proteome</keyword>
<organism evidence="2 3">
    <name type="scientific">Actinoplanes italicus</name>
    <dbReference type="NCBI Taxonomy" id="113567"/>
    <lineage>
        <taxon>Bacteria</taxon>
        <taxon>Bacillati</taxon>
        <taxon>Actinomycetota</taxon>
        <taxon>Actinomycetes</taxon>
        <taxon>Micromonosporales</taxon>
        <taxon>Micromonosporaceae</taxon>
        <taxon>Actinoplanes</taxon>
    </lineage>
</organism>
<sequence>MVNRGSATRFRAERTGEDPVTARQGVHRHGLGLDECTPAQHSLRTLLGQHLFNGGDKSALPYRSMVHVLTSYTLLMSPRYDRLVVITDAAPNVVGYLVPNGQARRPGPSSFIPGLRLEQVTGAHHADGPDYHLIHLPTGARMIVTEQTRTHFENRPSHGSRCPFGYEWWTSDVPVTAEEHDQVMDLVPPPAGVAAIVNALVVRMRARDPHHRWAMGNWWNDPLQRPGRPCDFHESSRRLMPGGRHWLLEWCGYPYASDVAAMLCEPRFGLPGAEVTPGSGHFTITLGGDALRVRNRHME</sequence>
<dbReference type="EMBL" id="PVMZ01000027">
    <property type="protein sequence ID" value="PRX12687.1"/>
    <property type="molecule type" value="Genomic_DNA"/>
</dbReference>
<dbReference type="AlphaFoldDB" id="A0A2T0JXF3"/>
<evidence type="ECO:0000256" key="1">
    <source>
        <dbReference type="SAM" id="MobiDB-lite"/>
    </source>
</evidence>
<proteinExistence type="predicted"/>
<dbReference type="RefSeq" id="WP_106329520.1">
    <property type="nucleotide sequence ID" value="NZ_BOMO01000152.1"/>
</dbReference>
<evidence type="ECO:0000313" key="2">
    <source>
        <dbReference type="EMBL" id="PRX12687.1"/>
    </source>
</evidence>
<feature type="region of interest" description="Disordered" evidence="1">
    <location>
        <begin position="1"/>
        <end position="26"/>
    </location>
</feature>
<reference evidence="2 3" key="1">
    <citation type="submission" date="2018-03" db="EMBL/GenBank/DDBJ databases">
        <title>Genomic Encyclopedia of Archaeal and Bacterial Type Strains, Phase II (KMG-II): from individual species to whole genera.</title>
        <authorList>
            <person name="Goeker M."/>
        </authorList>
    </citation>
    <scope>NUCLEOTIDE SEQUENCE [LARGE SCALE GENOMIC DNA]</scope>
    <source>
        <strain evidence="2 3">DSM 43146</strain>
    </source>
</reference>
<dbReference type="OrthoDB" id="3662464at2"/>
<protein>
    <submittedName>
        <fullName evidence="2">Uncharacterized protein</fullName>
    </submittedName>
</protein>
<evidence type="ECO:0000313" key="3">
    <source>
        <dbReference type="Proteomes" id="UP000239415"/>
    </source>
</evidence>
<gene>
    <name evidence="2" type="ORF">CLV67_127110</name>
</gene>
<accession>A0A2T0JXF3</accession>
<name>A0A2T0JXF3_9ACTN</name>
<dbReference type="Proteomes" id="UP000239415">
    <property type="component" value="Unassembled WGS sequence"/>
</dbReference>
<comment type="caution">
    <text evidence="2">The sequence shown here is derived from an EMBL/GenBank/DDBJ whole genome shotgun (WGS) entry which is preliminary data.</text>
</comment>